<evidence type="ECO:0000256" key="1">
    <source>
        <dbReference type="ARBA" id="ARBA00022553"/>
    </source>
</evidence>
<dbReference type="Pfam" id="PF00486">
    <property type="entry name" value="Trans_reg_C"/>
    <property type="match status" value="1"/>
</dbReference>
<comment type="caution">
    <text evidence="8">The sequence shown here is derived from an EMBL/GenBank/DDBJ whole genome shotgun (WGS) entry which is preliminary data.</text>
</comment>
<gene>
    <name evidence="8" type="ORF">ACFOLH_14040</name>
</gene>
<dbReference type="InterPro" id="IPR011006">
    <property type="entry name" value="CheY-like_superfamily"/>
</dbReference>
<dbReference type="InterPro" id="IPR001867">
    <property type="entry name" value="OmpR/PhoB-type_DNA-bd"/>
</dbReference>
<organism evidence="8 9">
    <name type="scientific">Aquipuribacter hungaricus</name>
    <dbReference type="NCBI Taxonomy" id="545624"/>
    <lineage>
        <taxon>Bacteria</taxon>
        <taxon>Bacillati</taxon>
        <taxon>Actinomycetota</taxon>
        <taxon>Actinomycetes</taxon>
        <taxon>Micrococcales</taxon>
        <taxon>Intrasporangiaceae</taxon>
        <taxon>Aquipuribacter</taxon>
    </lineage>
</organism>
<sequence length="234" mass="25576">MARVLLVEDDDAIAVPLERALRRDEHDVVRTASGEHAVASILEDPPELVLLDLGLPDLDGLEVCRRVREAGSLVAVIMLTARGDELDRVVGLDVGADDYLSKPFSLAELSARMRALLRRAGTGQATPVAARAEPAGELLRVDLGARRVFLAGEEVQLTVKEFDLLAVLHREDGRVVTREQLMDEVWDENWFGSTKTLDVTVARLRAKLVRPDGSVRLTTTRGVGFRLEVGAPDA</sequence>
<keyword evidence="3 5" id="KW-0238">DNA-binding</keyword>
<dbReference type="Gene3D" id="1.10.10.10">
    <property type="entry name" value="Winged helix-like DNA-binding domain superfamily/Winged helix DNA-binding domain"/>
    <property type="match status" value="1"/>
</dbReference>
<evidence type="ECO:0000259" key="6">
    <source>
        <dbReference type="PROSITE" id="PS50110"/>
    </source>
</evidence>
<dbReference type="SUPFAM" id="SSF52172">
    <property type="entry name" value="CheY-like"/>
    <property type="match status" value="1"/>
</dbReference>
<dbReference type="EMBL" id="JBHRWW010000010">
    <property type="protein sequence ID" value="MFC3689467.1"/>
    <property type="molecule type" value="Genomic_DNA"/>
</dbReference>
<evidence type="ECO:0000256" key="4">
    <source>
        <dbReference type="PROSITE-ProRule" id="PRU00169"/>
    </source>
</evidence>
<feature type="DNA-binding region" description="OmpR/PhoB-type" evidence="5">
    <location>
        <begin position="130"/>
        <end position="229"/>
    </location>
</feature>
<dbReference type="InterPro" id="IPR039420">
    <property type="entry name" value="WalR-like"/>
</dbReference>
<dbReference type="RefSeq" id="WP_340294211.1">
    <property type="nucleotide sequence ID" value="NZ_JBBEOI010000144.1"/>
</dbReference>
<dbReference type="SMART" id="SM00862">
    <property type="entry name" value="Trans_reg_C"/>
    <property type="match status" value="1"/>
</dbReference>
<dbReference type="PROSITE" id="PS51755">
    <property type="entry name" value="OMPR_PHOB"/>
    <property type="match status" value="1"/>
</dbReference>
<keyword evidence="9" id="KW-1185">Reference proteome</keyword>
<feature type="domain" description="Response regulatory" evidence="6">
    <location>
        <begin position="3"/>
        <end position="117"/>
    </location>
</feature>
<evidence type="ECO:0000313" key="9">
    <source>
        <dbReference type="Proteomes" id="UP001595685"/>
    </source>
</evidence>
<accession>A0ABV7WKM7</accession>
<feature type="modified residue" description="4-aspartylphosphate" evidence="4">
    <location>
        <position position="52"/>
    </location>
</feature>
<proteinExistence type="predicted"/>
<evidence type="ECO:0000259" key="7">
    <source>
        <dbReference type="PROSITE" id="PS51755"/>
    </source>
</evidence>
<evidence type="ECO:0000256" key="2">
    <source>
        <dbReference type="ARBA" id="ARBA00023012"/>
    </source>
</evidence>
<name>A0ABV7WKM7_9MICO</name>
<dbReference type="PANTHER" id="PTHR48111:SF40">
    <property type="entry name" value="PHOSPHATE REGULON TRANSCRIPTIONAL REGULATORY PROTEIN PHOB"/>
    <property type="match status" value="1"/>
</dbReference>
<dbReference type="PROSITE" id="PS50110">
    <property type="entry name" value="RESPONSE_REGULATORY"/>
    <property type="match status" value="1"/>
</dbReference>
<dbReference type="Gene3D" id="6.10.250.690">
    <property type="match status" value="1"/>
</dbReference>
<dbReference type="InterPro" id="IPR016032">
    <property type="entry name" value="Sig_transdc_resp-reg_C-effctor"/>
</dbReference>
<evidence type="ECO:0000313" key="8">
    <source>
        <dbReference type="EMBL" id="MFC3689467.1"/>
    </source>
</evidence>
<dbReference type="Pfam" id="PF00072">
    <property type="entry name" value="Response_reg"/>
    <property type="match status" value="1"/>
</dbReference>
<evidence type="ECO:0000256" key="3">
    <source>
        <dbReference type="ARBA" id="ARBA00023125"/>
    </source>
</evidence>
<dbReference type="PANTHER" id="PTHR48111">
    <property type="entry name" value="REGULATOR OF RPOS"/>
    <property type="match status" value="1"/>
</dbReference>
<dbReference type="Proteomes" id="UP001595685">
    <property type="component" value="Unassembled WGS sequence"/>
</dbReference>
<keyword evidence="2" id="KW-0902">Two-component regulatory system</keyword>
<dbReference type="SUPFAM" id="SSF46894">
    <property type="entry name" value="C-terminal effector domain of the bipartite response regulators"/>
    <property type="match status" value="1"/>
</dbReference>
<evidence type="ECO:0000256" key="5">
    <source>
        <dbReference type="PROSITE-ProRule" id="PRU01091"/>
    </source>
</evidence>
<keyword evidence="1 4" id="KW-0597">Phosphoprotein</keyword>
<dbReference type="InterPro" id="IPR036388">
    <property type="entry name" value="WH-like_DNA-bd_sf"/>
</dbReference>
<dbReference type="CDD" id="cd00383">
    <property type="entry name" value="trans_reg_C"/>
    <property type="match status" value="1"/>
</dbReference>
<feature type="domain" description="OmpR/PhoB-type" evidence="7">
    <location>
        <begin position="130"/>
        <end position="229"/>
    </location>
</feature>
<dbReference type="Gene3D" id="3.40.50.2300">
    <property type="match status" value="1"/>
</dbReference>
<dbReference type="InterPro" id="IPR001789">
    <property type="entry name" value="Sig_transdc_resp-reg_receiver"/>
</dbReference>
<protein>
    <submittedName>
        <fullName evidence="8">Response regulator transcription factor</fullName>
    </submittedName>
</protein>
<dbReference type="SMART" id="SM00448">
    <property type="entry name" value="REC"/>
    <property type="match status" value="1"/>
</dbReference>
<reference evidence="9" key="1">
    <citation type="journal article" date="2019" name="Int. J. Syst. Evol. Microbiol.">
        <title>The Global Catalogue of Microorganisms (GCM) 10K type strain sequencing project: providing services to taxonomists for standard genome sequencing and annotation.</title>
        <authorList>
            <consortium name="The Broad Institute Genomics Platform"/>
            <consortium name="The Broad Institute Genome Sequencing Center for Infectious Disease"/>
            <person name="Wu L."/>
            <person name="Ma J."/>
        </authorList>
    </citation>
    <scope>NUCLEOTIDE SEQUENCE [LARGE SCALE GENOMIC DNA]</scope>
    <source>
        <strain evidence="9">NCAIM B.02333</strain>
    </source>
</reference>